<proteinExistence type="predicted"/>
<dbReference type="EMBL" id="CP024199">
    <property type="protein sequence ID" value="AUG54743.1"/>
    <property type="molecule type" value="Genomic_DNA"/>
</dbReference>
<gene>
    <name evidence="1" type="ORF">CSC3H3_19980</name>
</gene>
<evidence type="ECO:0000313" key="1">
    <source>
        <dbReference type="EMBL" id="AUG54743.1"/>
    </source>
</evidence>
<evidence type="ECO:0000313" key="2">
    <source>
        <dbReference type="Proteomes" id="UP000233458"/>
    </source>
</evidence>
<dbReference type="Proteomes" id="UP000233458">
    <property type="component" value="Chromosome"/>
</dbReference>
<organism evidence="1 2">
    <name type="scientific">Thalassospira marina</name>
    <dbReference type="NCBI Taxonomy" id="2048283"/>
    <lineage>
        <taxon>Bacteria</taxon>
        <taxon>Pseudomonadati</taxon>
        <taxon>Pseudomonadota</taxon>
        <taxon>Alphaproteobacteria</taxon>
        <taxon>Rhodospirillales</taxon>
        <taxon>Thalassospiraceae</taxon>
        <taxon>Thalassospira</taxon>
    </lineage>
</organism>
<sequence>MCGGSGMALRCTAGGGADGKMIRLSGIYFHLASDIGRAGSFLMIRGMACIYASPEFQDQKQGARQYE</sequence>
<accession>A0ABM6QDX6</accession>
<reference evidence="1 2" key="1">
    <citation type="submission" date="2017-10" db="EMBL/GenBank/DDBJ databases">
        <title>Biodiversity and function of Thalassospira species in the particle-attached aromatic-hydrocarbon-degrading consortia from the surface seawater of the China South Sea.</title>
        <authorList>
            <person name="Dong C."/>
            <person name="Liu R."/>
            <person name="Shao Z."/>
        </authorList>
    </citation>
    <scope>NUCLEOTIDE SEQUENCE [LARGE SCALE GENOMIC DNA]</scope>
    <source>
        <strain evidence="1 2">CSC3H3</strain>
    </source>
</reference>
<name>A0ABM6QDX6_9PROT</name>
<protein>
    <submittedName>
        <fullName evidence="1">Uncharacterized protein</fullName>
    </submittedName>
</protein>
<keyword evidence="2" id="KW-1185">Reference proteome</keyword>